<dbReference type="EMBL" id="GL833134">
    <property type="protein sequence ID" value="EGB06583.1"/>
    <property type="molecule type" value="Genomic_DNA"/>
</dbReference>
<accession>F0YEF6</accession>
<gene>
    <name evidence="2" type="ORF">AURANDRAFT_65584</name>
</gene>
<organism evidence="3">
    <name type="scientific">Aureococcus anophagefferens</name>
    <name type="common">Harmful bloom alga</name>
    <dbReference type="NCBI Taxonomy" id="44056"/>
    <lineage>
        <taxon>Eukaryota</taxon>
        <taxon>Sar</taxon>
        <taxon>Stramenopiles</taxon>
        <taxon>Ochrophyta</taxon>
        <taxon>Pelagophyceae</taxon>
        <taxon>Pelagomonadales</taxon>
        <taxon>Pelagomonadaceae</taxon>
        <taxon>Aureococcus</taxon>
    </lineage>
</organism>
<feature type="region of interest" description="Disordered" evidence="1">
    <location>
        <begin position="1"/>
        <end position="30"/>
    </location>
</feature>
<evidence type="ECO:0000256" key="1">
    <source>
        <dbReference type="SAM" id="MobiDB-lite"/>
    </source>
</evidence>
<evidence type="ECO:0000313" key="3">
    <source>
        <dbReference type="Proteomes" id="UP000002729"/>
    </source>
</evidence>
<dbReference type="GeneID" id="20225403"/>
<dbReference type="RefSeq" id="XP_009038758.1">
    <property type="nucleotide sequence ID" value="XM_009040510.1"/>
</dbReference>
<keyword evidence="3" id="KW-1185">Reference proteome</keyword>
<reference evidence="2 3" key="1">
    <citation type="journal article" date="2011" name="Proc. Natl. Acad. Sci. U.S.A.">
        <title>Niche of harmful alga Aureococcus anophagefferens revealed through ecogenomics.</title>
        <authorList>
            <person name="Gobler C.J."/>
            <person name="Berry D.L."/>
            <person name="Dyhrman S.T."/>
            <person name="Wilhelm S.W."/>
            <person name="Salamov A."/>
            <person name="Lobanov A.V."/>
            <person name="Zhang Y."/>
            <person name="Collier J.L."/>
            <person name="Wurch L.L."/>
            <person name="Kustka A.B."/>
            <person name="Dill B.D."/>
            <person name="Shah M."/>
            <person name="VerBerkmoes N.C."/>
            <person name="Kuo A."/>
            <person name="Terry A."/>
            <person name="Pangilinan J."/>
            <person name="Lindquist E.A."/>
            <person name="Lucas S."/>
            <person name="Paulsen I.T."/>
            <person name="Hattenrath-Lehmann T.K."/>
            <person name="Talmage S.C."/>
            <person name="Walker E.A."/>
            <person name="Koch F."/>
            <person name="Burson A.M."/>
            <person name="Marcoval M.A."/>
            <person name="Tang Y.Z."/>
            <person name="Lecleir G.R."/>
            <person name="Coyne K.J."/>
            <person name="Berg G.M."/>
            <person name="Bertrand E.M."/>
            <person name="Saito M.A."/>
            <person name="Gladyshev V.N."/>
            <person name="Grigoriev I.V."/>
        </authorList>
    </citation>
    <scope>NUCLEOTIDE SEQUENCE [LARGE SCALE GENOMIC DNA]</scope>
    <source>
        <strain evidence="3">CCMP 1984</strain>
    </source>
</reference>
<proteinExistence type="predicted"/>
<dbReference type="InParanoid" id="F0YEF6"/>
<evidence type="ECO:0000313" key="2">
    <source>
        <dbReference type="EMBL" id="EGB06583.1"/>
    </source>
</evidence>
<sequence length="208" mass="22922">MSEQVATATPMEADGAAPATETKEEAEPVPEDGLDVLLLMPGFAGGFDGPRAQYLRSMGHKLELIECPPPTSRANLERGVAMLQQRLAHGKPPDVLLASDEDAKGGDYVEQLVERNIYAHGRILLQSERECILGSYNVLYMKTGPMVLDFRMNKLLYACKEMCDVNAPPQWKNLYTKNEPEAAAAPPPEMADFLIGEIDTIPYKTHSF</sequence>
<dbReference type="KEGG" id="aaf:AURANDRAFT_65584"/>
<dbReference type="AlphaFoldDB" id="F0YEF6"/>
<name>F0YEF6_AURAN</name>
<dbReference type="Proteomes" id="UP000002729">
    <property type="component" value="Unassembled WGS sequence"/>
</dbReference>
<protein>
    <submittedName>
        <fullName evidence="2">Expressed protein</fullName>
    </submittedName>
</protein>